<feature type="non-terminal residue" evidence="1">
    <location>
        <position position="1"/>
    </location>
</feature>
<dbReference type="AlphaFoldDB" id="A0A8J2KXA0"/>
<comment type="caution">
    <text evidence="1">The sequence shown here is derived from an EMBL/GenBank/DDBJ whole genome shotgun (WGS) entry which is preliminary data.</text>
</comment>
<reference evidence="1" key="1">
    <citation type="submission" date="2021-06" db="EMBL/GenBank/DDBJ databases">
        <authorList>
            <person name="Hodson N. C."/>
            <person name="Mongue J. A."/>
            <person name="Jaron S. K."/>
        </authorList>
    </citation>
    <scope>NUCLEOTIDE SEQUENCE</scope>
</reference>
<accession>A0A8J2KXA0</accession>
<name>A0A8J2KXA0_9HEXA</name>
<evidence type="ECO:0000313" key="1">
    <source>
        <dbReference type="EMBL" id="CAG7821492.1"/>
    </source>
</evidence>
<organism evidence="1 2">
    <name type="scientific">Allacma fusca</name>
    <dbReference type="NCBI Taxonomy" id="39272"/>
    <lineage>
        <taxon>Eukaryota</taxon>
        <taxon>Metazoa</taxon>
        <taxon>Ecdysozoa</taxon>
        <taxon>Arthropoda</taxon>
        <taxon>Hexapoda</taxon>
        <taxon>Collembola</taxon>
        <taxon>Symphypleona</taxon>
        <taxon>Sminthuridae</taxon>
        <taxon>Allacma</taxon>
    </lineage>
</organism>
<proteinExistence type="predicted"/>
<dbReference type="OrthoDB" id="6020543at2759"/>
<sequence>LDEITKLCYETKLNKVKRAAGFQLVPYLCGNGGILKAETCMLLPATISVELLISQANALDFTGQIDATFNIRQKPVWVFHGTEDTTVFPGSGRRIETMYKHYGANVRSVFNVAAEHGQVNGSVLK</sequence>
<keyword evidence="2" id="KW-1185">Reference proteome</keyword>
<protein>
    <submittedName>
        <fullName evidence="1">Uncharacterized protein</fullName>
    </submittedName>
</protein>
<gene>
    <name evidence="1" type="ORF">AFUS01_LOCUS31826</name>
</gene>
<dbReference type="Proteomes" id="UP000708208">
    <property type="component" value="Unassembled WGS sequence"/>
</dbReference>
<dbReference type="EMBL" id="CAJVCH010512698">
    <property type="protein sequence ID" value="CAG7821492.1"/>
    <property type="molecule type" value="Genomic_DNA"/>
</dbReference>
<evidence type="ECO:0000313" key="2">
    <source>
        <dbReference type="Proteomes" id="UP000708208"/>
    </source>
</evidence>